<dbReference type="RefSeq" id="WP_014679961.1">
    <property type="nucleotide sequence ID" value="NC_017770.1"/>
</dbReference>
<proteinExistence type="predicted"/>
<dbReference type="KEGG" id="scn:Solca_1668"/>
<dbReference type="OrthoDB" id="954326at2"/>
<protein>
    <submittedName>
        <fullName evidence="2">Uncharacterized protein</fullName>
    </submittedName>
</protein>
<sequence length="133" mass="15566">MDASEKRPVVIRFVFIGCIITAFLILVYFNNKRFERRNEVISAIVTDHGTSHKADLILYYEFNILGKAYKGEAMYSIGQGNYSDFLNKKFPVIYEKDHPDNSGLLLSPYDFKEYNIPYPDSLKWVKEKYFKGK</sequence>
<keyword evidence="1" id="KW-1133">Transmembrane helix</keyword>
<evidence type="ECO:0000256" key="1">
    <source>
        <dbReference type="SAM" id="Phobius"/>
    </source>
</evidence>
<dbReference type="HOGENOM" id="CLU_1905381_0_0_10"/>
<evidence type="ECO:0000313" key="2">
    <source>
        <dbReference type="EMBL" id="AFD06734.1"/>
    </source>
</evidence>
<keyword evidence="1" id="KW-0472">Membrane</keyword>
<keyword evidence="3" id="KW-1185">Reference proteome</keyword>
<gene>
    <name evidence="2" type="ordered locus">Solca_1668</name>
</gene>
<keyword evidence="1" id="KW-0812">Transmembrane</keyword>
<dbReference type="AlphaFoldDB" id="H8KQJ6"/>
<reference evidence="2" key="1">
    <citation type="submission" date="2012-02" db="EMBL/GenBank/DDBJ databases">
        <title>The complete genome of Solitalea canadensis DSM 3403.</title>
        <authorList>
            <consortium name="US DOE Joint Genome Institute (JGI-PGF)"/>
            <person name="Lucas S."/>
            <person name="Copeland A."/>
            <person name="Lapidus A."/>
            <person name="Glavina del Rio T."/>
            <person name="Dalin E."/>
            <person name="Tice H."/>
            <person name="Bruce D."/>
            <person name="Goodwin L."/>
            <person name="Pitluck S."/>
            <person name="Peters L."/>
            <person name="Ovchinnikova G."/>
            <person name="Lu M."/>
            <person name="Kyrpides N."/>
            <person name="Mavromatis K."/>
            <person name="Ivanova N."/>
            <person name="Brettin T."/>
            <person name="Detter J.C."/>
            <person name="Han C."/>
            <person name="Larimer F."/>
            <person name="Land M."/>
            <person name="Hauser L."/>
            <person name="Markowitz V."/>
            <person name="Cheng J.-F."/>
            <person name="Hugenholtz P."/>
            <person name="Woyke T."/>
            <person name="Wu D."/>
            <person name="Spring S."/>
            <person name="Schroeder M."/>
            <person name="Kopitz M."/>
            <person name="Brambilla E."/>
            <person name="Klenk H.-P."/>
            <person name="Eisen J.A."/>
        </authorList>
    </citation>
    <scope>NUCLEOTIDE SEQUENCE</scope>
    <source>
        <strain evidence="2">DSM 3403</strain>
    </source>
</reference>
<name>H8KQJ6_SOLCM</name>
<dbReference type="eggNOG" id="COG3209">
    <property type="taxonomic scope" value="Bacteria"/>
</dbReference>
<dbReference type="STRING" id="929556.Solca_1668"/>
<feature type="transmembrane region" description="Helical" evidence="1">
    <location>
        <begin position="9"/>
        <end position="29"/>
    </location>
</feature>
<accession>H8KQJ6</accession>
<organism evidence="2 3">
    <name type="scientific">Solitalea canadensis (strain ATCC 29591 / DSM 3403 / JCM 21819 / LMG 8368 / NBRC 15130 / NCIMB 12057 / USAM 9D)</name>
    <name type="common">Flexibacter canadensis</name>
    <dbReference type="NCBI Taxonomy" id="929556"/>
    <lineage>
        <taxon>Bacteria</taxon>
        <taxon>Pseudomonadati</taxon>
        <taxon>Bacteroidota</taxon>
        <taxon>Sphingobacteriia</taxon>
        <taxon>Sphingobacteriales</taxon>
        <taxon>Sphingobacteriaceae</taxon>
        <taxon>Solitalea</taxon>
    </lineage>
</organism>
<evidence type="ECO:0000313" key="3">
    <source>
        <dbReference type="Proteomes" id="UP000007590"/>
    </source>
</evidence>
<dbReference type="Proteomes" id="UP000007590">
    <property type="component" value="Chromosome"/>
</dbReference>
<dbReference type="EMBL" id="CP003349">
    <property type="protein sequence ID" value="AFD06734.1"/>
    <property type="molecule type" value="Genomic_DNA"/>
</dbReference>